<dbReference type="HAMAP" id="MF_01965">
    <property type="entry name" value="NADHX_dehydratase"/>
    <property type="match status" value="1"/>
</dbReference>
<feature type="binding site" evidence="17">
    <location>
        <position position="368"/>
    </location>
    <ligand>
        <name>(6S)-NADPHX</name>
        <dbReference type="ChEBI" id="CHEBI:64076"/>
    </ligand>
</feature>
<comment type="function">
    <text evidence="17">Catalyzes the dehydration of the S-form of NAD(P)HX at the expense of ADP, which is converted to AMP. Together with NAD(P)HX epimerase, which catalyzes the epimerization of the S- and R-forms, the enzyme allows the repair of both epimers of NAD(P)HX, a damaged form of NAD(P)H that is a result of enzymatic or heat-dependent hydration.</text>
</comment>
<comment type="catalytic activity">
    <reaction evidence="15 17 19">
        <text>(6S)-NADHX + ADP = AMP + phosphate + NADH + H(+)</text>
        <dbReference type="Rhea" id="RHEA:32223"/>
        <dbReference type="ChEBI" id="CHEBI:15378"/>
        <dbReference type="ChEBI" id="CHEBI:43474"/>
        <dbReference type="ChEBI" id="CHEBI:57945"/>
        <dbReference type="ChEBI" id="CHEBI:64074"/>
        <dbReference type="ChEBI" id="CHEBI:456215"/>
        <dbReference type="ChEBI" id="CHEBI:456216"/>
        <dbReference type="EC" id="4.2.1.136"/>
    </reaction>
</comment>
<dbReference type="InterPro" id="IPR030677">
    <property type="entry name" value="Nnr"/>
</dbReference>
<dbReference type="GO" id="GO:0046872">
    <property type="term" value="F:metal ion binding"/>
    <property type="evidence" value="ECO:0007669"/>
    <property type="project" value="UniProtKB-UniRule"/>
</dbReference>
<comment type="catalytic activity">
    <reaction evidence="16 17 19">
        <text>(6S)-NADPHX + ADP = AMP + phosphate + NADPH + H(+)</text>
        <dbReference type="Rhea" id="RHEA:32235"/>
        <dbReference type="ChEBI" id="CHEBI:15378"/>
        <dbReference type="ChEBI" id="CHEBI:43474"/>
        <dbReference type="ChEBI" id="CHEBI:57783"/>
        <dbReference type="ChEBI" id="CHEBI:64076"/>
        <dbReference type="ChEBI" id="CHEBI:456215"/>
        <dbReference type="ChEBI" id="CHEBI:456216"/>
        <dbReference type="EC" id="4.2.1.136"/>
    </reaction>
</comment>
<dbReference type="PIRSF" id="PIRSF017184">
    <property type="entry name" value="Nnr"/>
    <property type="match status" value="1"/>
</dbReference>
<keyword evidence="8 17" id="KW-0521">NADP</keyword>
<evidence type="ECO:0000256" key="6">
    <source>
        <dbReference type="ARBA" id="ARBA00022741"/>
    </source>
</evidence>
<dbReference type="EC" id="4.2.1.136" evidence="19"/>
<reference evidence="22 23" key="1">
    <citation type="submission" date="2019-07" db="EMBL/GenBank/DDBJ databases">
        <title>Whole genome shotgun sequence of Skermanella aerolata NBRC 106429.</title>
        <authorList>
            <person name="Hosoyama A."/>
            <person name="Uohara A."/>
            <person name="Ohji S."/>
            <person name="Ichikawa N."/>
        </authorList>
    </citation>
    <scope>NUCLEOTIDE SEQUENCE [LARGE SCALE GENOMIC DNA]</scope>
    <source>
        <strain evidence="22 23">NBRC 106429</strain>
    </source>
</reference>
<feature type="binding site" evidence="17">
    <location>
        <position position="430"/>
    </location>
    <ligand>
        <name>(6S)-NADPHX</name>
        <dbReference type="ChEBI" id="CHEBI:64076"/>
    </ligand>
</feature>
<dbReference type="AlphaFoldDB" id="A0A512DK26"/>
<dbReference type="Pfam" id="PF03853">
    <property type="entry name" value="YjeF_N"/>
    <property type="match status" value="1"/>
</dbReference>
<dbReference type="GO" id="GO:0005524">
    <property type="term" value="F:ATP binding"/>
    <property type="evidence" value="ECO:0007669"/>
    <property type="project" value="UniProtKB-UniRule"/>
</dbReference>
<comment type="similarity">
    <text evidence="18">Belongs to the NnrE/AIBP family.</text>
</comment>
<dbReference type="GO" id="GO:0046496">
    <property type="term" value="P:nicotinamide nucleotide metabolic process"/>
    <property type="evidence" value="ECO:0007669"/>
    <property type="project" value="UniProtKB-UniRule"/>
</dbReference>
<comment type="catalytic activity">
    <reaction evidence="2 18 19">
        <text>(6R)-NADPHX = (6S)-NADPHX</text>
        <dbReference type="Rhea" id="RHEA:32227"/>
        <dbReference type="ChEBI" id="CHEBI:64076"/>
        <dbReference type="ChEBI" id="CHEBI:64077"/>
        <dbReference type="EC" id="5.1.99.6"/>
    </reaction>
</comment>
<dbReference type="SUPFAM" id="SSF53613">
    <property type="entry name" value="Ribokinase-like"/>
    <property type="match status" value="1"/>
</dbReference>
<feature type="binding site" evidence="17">
    <location>
        <position position="429"/>
    </location>
    <ligand>
        <name>AMP</name>
        <dbReference type="ChEBI" id="CHEBI:456215"/>
    </ligand>
</feature>
<evidence type="ECO:0000256" key="18">
    <source>
        <dbReference type="HAMAP-Rule" id="MF_01966"/>
    </source>
</evidence>
<sequence length="492" mass="50370">MNLRNAVLTVAEMYRADALTIESGRSGEVLMESAGAAVVREIAARWPVGPVTVLCGPGNNGGDGFVVARLLDQLGWPVRLGLLGKVDALRGDAAVMAGRWRGEVLALSSGLLDGAALVVDALFGAGLARPLEGAVRDLVEQLGIRAIPVVAVDVPSGVDGDTGLVLGTAAPAALTVTFFRRKPAHLLMPGRGLCGTVVVADIGIADPVLEKIAPRIFHNDPALWLPHFPWPKADGHKFDRGHAVVLGGVRMTGAARLAARAARRAGAGLVSIACPEESFPIYAASDPGTIVTVLTAAESFSGLMADPRRNAVLIGPGAGISAATRRRVEEALDAAKATVIDADAITAFAEAPAELFGRLTGQCLLTPHAGEFKRLFGIEGDRLSQARAAAGRAGAIVLLKGPDTVIARPDGSAAINGNAPPWLATAGAGDVLAGLALGLIAQGMPTFHAAAAAAWLHGEAATRFGHGLIAEDIAEVLPGVLRDLAEGFVTVP</sequence>
<dbReference type="NCBIfam" id="TIGR00196">
    <property type="entry name" value="yjeF_cterm"/>
    <property type="match status" value="1"/>
</dbReference>
<comment type="function">
    <text evidence="14 19">Bifunctional enzyme that catalyzes the epimerization of the S- and R-forms of NAD(P)HX and the dehydration of the S-form of NAD(P)HX at the expense of ADP, which is converted to AMP. This allows the repair of both epimers of NAD(P)HX, a damaged form of NAD(P)H that is a result of enzymatic or heat-dependent hydration.</text>
</comment>
<dbReference type="CDD" id="cd01171">
    <property type="entry name" value="YXKO-related"/>
    <property type="match status" value="1"/>
</dbReference>
<dbReference type="Gene3D" id="3.40.1190.20">
    <property type="match status" value="1"/>
</dbReference>
<dbReference type="PANTHER" id="PTHR12592">
    <property type="entry name" value="ATP-DEPENDENT (S)-NAD(P)H-HYDRATE DEHYDRATASE FAMILY MEMBER"/>
    <property type="match status" value="1"/>
</dbReference>
<keyword evidence="6 17" id="KW-0547">Nucleotide-binding</keyword>
<comment type="caution">
    <text evidence="22">The sequence shown here is derived from an EMBL/GenBank/DDBJ whole genome shotgun (WGS) entry which is preliminary data.</text>
</comment>
<evidence type="ECO:0000256" key="17">
    <source>
        <dbReference type="HAMAP-Rule" id="MF_01965"/>
    </source>
</evidence>
<evidence type="ECO:0000256" key="1">
    <source>
        <dbReference type="ARBA" id="ARBA00000013"/>
    </source>
</evidence>
<dbReference type="Proteomes" id="UP000321523">
    <property type="component" value="Unassembled WGS sequence"/>
</dbReference>
<keyword evidence="5 18" id="KW-0479">Metal-binding</keyword>
<evidence type="ECO:0000256" key="4">
    <source>
        <dbReference type="ARBA" id="ARBA00009524"/>
    </source>
</evidence>
<dbReference type="PROSITE" id="PS51385">
    <property type="entry name" value="YJEF_N"/>
    <property type="match status" value="1"/>
</dbReference>
<name>A0A512DK26_9PROT</name>
<comment type="caution">
    <text evidence="18">Lacks conserved residue(s) required for the propagation of feature annotation.</text>
</comment>
<keyword evidence="7 17" id="KW-0067">ATP-binding</keyword>
<evidence type="ECO:0000256" key="15">
    <source>
        <dbReference type="ARBA" id="ARBA00048238"/>
    </source>
</evidence>
<dbReference type="InterPro" id="IPR000631">
    <property type="entry name" value="CARKD"/>
</dbReference>
<evidence type="ECO:0000256" key="14">
    <source>
        <dbReference type="ARBA" id="ARBA00025153"/>
    </source>
</evidence>
<evidence type="ECO:0000256" key="19">
    <source>
        <dbReference type="PIRNR" id="PIRNR017184"/>
    </source>
</evidence>
<dbReference type="InterPro" id="IPR029056">
    <property type="entry name" value="Ribokinase-like"/>
</dbReference>
<comment type="function">
    <text evidence="18">Catalyzes the epimerization of the S- and R-forms of NAD(P)HX, a damaged form of NAD(P)H that is a result of enzymatic or heat-dependent hydration. This is a prerequisite for the S-specific NAD(P)H-hydrate dehydratase to allow the repair of both epimers of NAD(P)HX.</text>
</comment>
<comment type="subunit">
    <text evidence="17">Homotetramer.</text>
</comment>
<protein>
    <recommendedName>
        <fullName evidence="19">Bifunctional NAD(P)H-hydrate repair enzyme</fullName>
    </recommendedName>
    <alternativeName>
        <fullName evidence="19">Nicotinamide nucleotide repair protein</fullName>
    </alternativeName>
    <domain>
        <recommendedName>
            <fullName evidence="19">ADP-dependent (S)-NAD(P)H-hydrate dehydratase</fullName>
            <ecNumber evidence="19">4.2.1.136</ecNumber>
        </recommendedName>
        <alternativeName>
            <fullName evidence="19">ADP-dependent NAD(P)HX dehydratase</fullName>
        </alternativeName>
    </domain>
    <domain>
        <recommendedName>
            <fullName evidence="19">NAD(P)H-hydrate epimerase</fullName>
            <ecNumber evidence="19">5.1.99.6</ecNumber>
        </recommendedName>
    </domain>
</protein>
<evidence type="ECO:0000256" key="3">
    <source>
        <dbReference type="ARBA" id="ARBA00006001"/>
    </source>
</evidence>
<feature type="binding site" evidence="18">
    <location>
        <position position="153"/>
    </location>
    <ligand>
        <name>(6S)-NADPHX</name>
        <dbReference type="ChEBI" id="CHEBI:64076"/>
    </ligand>
</feature>
<evidence type="ECO:0000259" key="21">
    <source>
        <dbReference type="PROSITE" id="PS51385"/>
    </source>
</evidence>
<evidence type="ECO:0000256" key="2">
    <source>
        <dbReference type="ARBA" id="ARBA00000909"/>
    </source>
</evidence>
<dbReference type="RefSeq" id="WP_044426126.1">
    <property type="nucleotide sequence ID" value="NZ_BJYZ01000003.1"/>
</dbReference>
<dbReference type="PANTHER" id="PTHR12592:SF0">
    <property type="entry name" value="ATP-DEPENDENT (S)-NAD(P)H-HYDRATE DEHYDRATASE"/>
    <property type="match status" value="1"/>
</dbReference>
<comment type="similarity">
    <text evidence="17">Belongs to the NnrD/CARKD family.</text>
</comment>
<proteinExistence type="inferred from homology"/>
<keyword evidence="11 18" id="KW-0413">Isomerase</keyword>
<dbReference type="PROSITE" id="PS51383">
    <property type="entry name" value="YJEF_C_3"/>
    <property type="match status" value="1"/>
</dbReference>
<evidence type="ECO:0000256" key="12">
    <source>
        <dbReference type="ARBA" id="ARBA00023239"/>
    </source>
</evidence>
<feature type="binding site" evidence="17">
    <location>
        <position position="317"/>
    </location>
    <ligand>
        <name>(6S)-NADPHX</name>
        <dbReference type="ChEBI" id="CHEBI:64076"/>
    </ligand>
</feature>
<feature type="binding site" evidence="17">
    <location>
        <begin position="400"/>
        <end position="404"/>
    </location>
    <ligand>
        <name>AMP</name>
        <dbReference type="ChEBI" id="CHEBI:456215"/>
    </ligand>
</feature>
<evidence type="ECO:0000256" key="5">
    <source>
        <dbReference type="ARBA" id="ARBA00022723"/>
    </source>
</evidence>
<keyword evidence="9 18" id="KW-0630">Potassium</keyword>
<dbReference type="Gene3D" id="3.40.50.10260">
    <property type="entry name" value="YjeF N-terminal domain"/>
    <property type="match status" value="1"/>
</dbReference>
<comment type="cofactor">
    <cofactor evidence="18 19">
        <name>K(+)</name>
        <dbReference type="ChEBI" id="CHEBI:29103"/>
    </cofactor>
    <text evidence="18 19">Binds 1 potassium ion per subunit.</text>
</comment>
<gene>
    <name evidence="18" type="primary">nnrE</name>
    <name evidence="17" type="synonym">nnrD</name>
    <name evidence="22" type="ORF">SAE02_09810</name>
</gene>
<comment type="cofactor">
    <cofactor evidence="17">
        <name>Mg(2+)</name>
        <dbReference type="ChEBI" id="CHEBI:18420"/>
    </cofactor>
</comment>
<dbReference type="HAMAP" id="MF_01966">
    <property type="entry name" value="NADHX_epimerase"/>
    <property type="match status" value="1"/>
</dbReference>
<comment type="similarity">
    <text evidence="4 19">In the C-terminal section; belongs to the NnrD/CARKD family.</text>
</comment>
<keyword evidence="13" id="KW-0511">Multifunctional enzyme</keyword>
<dbReference type="InterPro" id="IPR004443">
    <property type="entry name" value="YjeF_N_dom"/>
</dbReference>
<evidence type="ECO:0000256" key="8">
    <source>
        <dbReference type="ARBA" id="ARBA00022857"/>
    </source>
</evidence>
<evidence type="ECO:0000256" key="10">
    <source>
        <dbReference type="ARBA" id="ARBA00023027"/>
    </source>
</evidence>
<feature type="binding site" evidence="18">
    <location>
        <begin position="59"/>
        <end position="63"/>
    </location>
    <ligand>
        <name>(6S)-NADPHX</name>
        <dbReference type="ChEBI" id="CHEBI:64076"/>
    </ligand>
</feature>
<dbReference type="SUPFAM" id="SSF64153">
    <property type="entry name" value="YjeF N-terminal domain-like"/>
    <property type="match status" value="1"/>
</dbReference>
<comment type="similarity">
    <text evidence="3 19">In the N-terminal section; belongs to the NnrE/AIBP family.</text>
</comment>
<dbReference type="InterPro" id="IPR036652">
    <property type="entry name" value="YjeF_N_dom_sf"/>
</dbReference>
<feature type="binding site" evidence="18">
    <location>
        <begin position="124"/>
        <end position="130"/>
    </location>
    <ligand>
        <name>(6S)-NADPHX</name>
        <dbReference type="ChEBI" id="CHEBI:64076"/>
    </ligand>
</feature>
<evidence type="ECO:0000256" key="9">
    <source>
        <dbReference type="ARBA" id="ARBA00022958"/>
    </source>
</evidence>
<feature type="binding site" evidence="18">
    <location>
        <position position="120"/>
    </location>
    <ligand>
        <name>K(+)</name>
        <dbReference type="ChEBI" id="CHEBI:29103"/>
    </ligand>
</feature>
<dbReference type="NCBIfam" id="TIGR00197">
    <property type="entry name" value="yjeF_nterm"/>
    <property type="match status" value="1"/>
</dbReference>
<evidence type="ECO:0000256" key="11">
    <source>
        <dbReference type="ARBA" id="ARBA00023235"/>
    </source>
</evidence>
<evidence type="ECO:0000313" key="22">
    <source>
        <dbReference type="EMBL" id="GEO36833.1"/>
    </source>
</evidence>
<dbReference type="GO" id="GO:0052855">
    <property type="term" value="F:ADP-dependent NAD(P)H-hydrate dehydratase activity"/>
    <property type="evidence" value="ECO:0007669"/>
    <property type="project" value="UniProtKB-UniRule"/>
</dbReference>
<evidence type="ECO:0000256" key="7">
    <source>
        <dbReference type="ARBA" id="ARBA00022840"/>
    </source>
</evidence>
<dbReference type="EC" id="5.1.99.6" evidence="19"/>
<feature type="binding site" evidence="18">
    <location>
        <position position="156"/>
    </location>
    <ligand>
        <name>K(+)</name>
        <dbReference type="ChEBI" id="CHEBI:29103"/>
    </ligand>
</feature>
<comment type="catalytic activity">
    <reaction evidence="1 18 19">
        <text>(6R)-NADHX = (6S)-NADHX</text>
        <dbReference type="Rhea" id="RHEA:32215"/>
        <dbReference type="ChEBI" id="CHEBI:64074"/>
        <dbReference type="ChEBI" id="CHEBI:64075"/>
        <dbReference type="EC" id="5.1.99.6"/>
    </reaction>
</comment>
<dbReference type="Pfam" id="PF01256">
    <property type="entry name" value="Carb_kinase"/>
    <property type="match status" value="1"/>
</dbReference>
<evidence type="ECO:0000256" key="13">
    <source>
        <dbReference type="ARBA" id="ARBA00023268"/>
    </source>
</evidence>
<keyword evidence="23" id="KW-1185">Reference proteome</keyword>
<dbReference type="GO" id="GO:0052856">
    <property type="term" value="F:NAD(P)HX epimerase activity"/>
    <property type="evidence" value="ECO:0007669"/>
    <property type="project" value="UniProtKB-UniRule"/>
</dbReference>
<feature type="binding site" evidence="18">
    <location>
        <position position="60"/>
    </location>
    <ligand>
        <name>K(+)</name>
        <dbReference type="ChEBI" id="CHEBI:29103"/>
    </ligand>
</feature>
<evidence type="ECO:0000256" key="16">
    <source>
        <dbReference type="ARBA" id="ARBA00049209"/>
    </source>
</evidence>
<feature type="binding site" evidence="17">
    <location>
        <position position="254"/>
    </location>
    <ligand>
        <name>(6S)-NADPHX</name>
        <dbReference type="ChEBI" id="CHEBI:64076"/>
    </ligand>
</feature>
<dbReference type="EMBL" id="BJYZ01000003">
    <property type="protein sequence ID" value="GEO36833.1"/>
    <property type="molecule type" value="Genomic_DNA"/>
</dbReference>
<feature type="domain" description="YjeF C-terminal" evidence="20">
    <location>
        <begin position="220"/>
        <end position="484"/>
    </location>
</feature>
<keyword evidence="12 17" id="KW-0456">Lyase</keyword>
<evidence type="ECO:0000313" key="23">
    <source>
        <dbReference type="Proteomes" id="UP000321523"/>
    </source>
</evidence>
<evidence type="ECO:0000259" key="20">
    <source>
        <dbReference type="PROSITE" id="PS51383"/>
    </source>
</evidence>
<feature type="domain" description="YjeF N-terminal" evidence="21">
    <location>
        <begin position="13"/>
        <end position="210"/>
    </location>
</feature>
<keyword evidence="10 17" id="KW-0520">NAD</keyword>
<accession>A0A512DK26</accession>
<organism evidence="22 23">
    <name type="scientific">Skermanella aerolata</name>
    <dbReference type="NCBI Taxonomy" id="393310"/>
    <lineage>
        <taxon>Bacteria</taxon>
        <taxon>Pseudomonadati</taxon>
        <taxon>Pseudomonadota</taxon>
        <taxon>Alphaproteobacteria</taxon>
        <taxon>Rhodospirillales</taxon>
        <taxon>Azospirillaceae</taxon>
        <taxon>Skermanella</taxon>
    </lineage>
</organism>
<dbReference type="GO" id="GO:0110051">
    <property type="term" value="P:metabolite repair"/>
    <property type="evidence" value="ECO:0007669"/>
    <property type="project" value="TreeGrafter"/>
</dbReference>